<evidence type="ECO:0000313" key="3">
    <source>
        <dbReference type="Proteomes" id="UP000503399"/>
    </source>
</evidence>
<dbReference type="InterPro" id="IPR036249">
    <property type="entry name" value="Thioredoxin-like_sf"/>
</dbReference>
<dbReference type="GO" id="GO:0016853">
    <property type="term" value="F:isomerase activity"/>
    <property type="evidence" value="ECO:0007669"/>
    <property type="project" value="UniProtKB-KW"/>
</dbReference>
<name>A0A6F8ZHF8_9FIRM</name>
<dbReference type="InterPro" id="IPR013766">
    <property type="entry name" value="Thioredoxin_domain"/>
</dbReference>
<dbReference type="PANTHER" id="PTHR42852:SF13">
    <property type="entry name" value="PROTEIN DIPZ"/>
    <property type="match status" value="1"/>
</dbReference>
<keyword evidence="3" id="KW-1185">Reference proteome</keyword>
<reference evidence="2 3" key="1">
    <citation type="submission" date="2020-02" db="EMBL/GenBank/DDBJ databases">
        <authorList>
            <person name="Hogendoorn C."/>
        </authorList>
    </citation>
    <scope>NUCLEOTIDE SEQUENCE [LARGE SCALE GENOMIC DNA]</scope>
    <source>
        <strain evidence="2">R501</strain>
    </source>
</reference>
<dbReference type="SUPFAM" id="SSF52833">
    <property type="entry name" value="Thioredoxin-like"/>
    <property type="match status" value="1"/>
</dbReference>
<keyword evidence="2" id="KW-0413">Isomerase</keyword>
<dbReference type="KEGG" id="hfv:R50_1652"/>
<proteinExistence type="predicted"/>
<gene>
    <name evidence="2" type="ORF">R50_1652</name>
</gene>
<dbReference type="Pfam" id="PF00578">
    <property type="entry name" value="AhpC-TSA"/>
    <property type="match status" value="1"/>
</dbReference>
<dbReference type="GO" id="GO:0016491">
    <property type="term" value="F:oxidoreductase activity"/>
    <property type="evidence" value="ECO:0007669"/>
    <property type="project" value="InterPro"/>
</dbReference>
<evidence type="ECO:0000259" key="1">
    <source>
        <dbReference type="PROSITE" id="PS51352"/>
    </source>
</evidence>
<organism evidence="2 3">
    <name type="scientific">Candidatus Hydrogenisulfobacillus filiaventi</name>
    <dbReference type="NCBI Taxonomy" id="2707344"/>
    <lineage>
        <taxon>Bacteria</taxon>
        <taxon>Bacillati</taxon>
        <taxon>Bacillota</taxon>
        <taxon>Clostridia</taxon>
        <taxon>Eubacteriales</taxon>
        <taxon>Clostridiales Family XVII. Incertae Sedis</taxon>
        <taxon>Candidatus Hydrogenisulfobacillus</taxon>
    </lineage>
</organism>
<protein>
    <submittedName>
        <fullName evidence="2">Thiol-disulfide isomerase or thioredoxin</fullName>
    </submittedName>
</protein>
<dbReference type="InterPro" id="IPR050553">
    <property type="entry name" value="Thioredoxin_ResA/DsbE_sf"/>
</dbReference>
<feature type="domain" description="Thioredoxin" evidence="1">
    <location>
        <begin position="57"/>
        <end position="195"/>
    </location>
</feature>
<dbReference type="EMBL" id="LR778114">
    <property type="protein sequence ID" value="CAB1129153.1"/>
    <property type="molecule type" value="Genomic_DNA"/>
</dbReference>
<dbReference type="AlphaFoldDB" id="A0A6F8ZHF8"/>
<dbReference type="Gene3D" id="3.40.30.10">
    <property type="entry name" value="Glutaredoxin"/>
    <property type="match status" value="1"/>
</dbReference>
<dbReference type="PANTHER" id="PTHR42852">
    <property type="entry name" value="THIOL:DISULFIDE INTERCHANGE PROTEIN DSBE"/>
    <property type="match status" value="1"/>
</dbReference>
<dbReference type="GO" id="GO:0016209">
    <property type="term" value="F:antioxidant activity"/>
    <property type="evidence" value="ECO:0007669"/>
    <property type="project" value="InterPro"/>
</dbReference>
<dbReference type="InterPro" id="IPR000866">
    <property type="entry name" value="AhpC/TSA"/>
</dbReference>
<dbReference type="CDD" id="cd02966">
    <property type="entry name" value="TlpA_like_family"/>
    <property type="match status" value="1"/>
</dbReference>
<accession>A0A6F8ZHF8</accession>
<evidence type="ECO:0000313" key="2">
    <source>
        <dbReference type="EMBL" id="CAB1129153.1"/>
    </source>
</evidence>
<dbReference type="Proteomes" id="UP000503399">
    <property type="component" value="Chromosome"/>
</dbReference>
<sequence>MDWRRVAGGAAVIAAVAYGGYLIGHGPGRPARTGSSPAAAAPAAGSGGQAASAAGVLAPGQPAPPFTLPATNGQPVSLASLRGQPVWLNFWATWCPPCRAEIPDLEQVARRYQGRFRLIGINLEENPATVRSFMAAHGMNYPVLLDSTGEVAANYGVTAIPTSVFISPQGRILAVRVGGFFSTAQMQPYIHQLLSSR</sequence>
<dbReference type="PROSITE" id="PS51352">
    <property type="entry name" value="THIOREDOXIN_2"/>
    <property type="match status" value="1"/>
</dbReference>